<dbReference type="RefSeq" id="WP_125420790.1">
    <property type="nucleotide sequence ID" value="NZ_RWIT01000006.1"/>
</dbReference>
<dbReference type="EMBL" id="RWIT01000006">
    <property type="protein sequence ID" value="RSK48122.1"/>
    <property type="molecule type" value="Genomic_DNA"/>
</dbReference>
<sequence length="116" mass="12858">MPNKRKLFAWWLLLLLLRVLIPEAAVLRTHFHQHTDDTATVRYAAAAGAKAVLSTQHQHCQTEHLFDAPFRPAGPIVLPAPLELRAYAVYRPQAPVCRAAHLLDEASLRGPPAGRA</sequence>
<dbReference type="AlphaFoldDB" id="A0A3R9PX56"/>
<gene>
    <name evidence="1" type="ORF">EI291_13660</name>
</gene>
<protein>
    <submittedName>
        <fullName evidence="1">Uncharacterized protein</fullName>
    </submittedName>
</protein>
<reference evidence="1 2" key="1">
    <citation type="submission" date="2018-12" db="EMBL/GenBank/DDBJ databases">
        <authorList>
            <person name="Feng G."/>
            <person name="Zhu H."/>
        </authorList>
    </citation>
    <scope>NUCLEOTIDE SEQUENCE [LARGE SCALE GENOMIC DNA]</scope>
    <source>
        <strain evidence="1 2">KCTC 12533</strain>
    </source>
</reference>
<name>A0A3R9PX56_9BACT</name>
<dbReference type="Proteomes" id="UP000273500">
    <property type="component" value="Unassembled WGS sequence"/>
</dbReference>
<evidence type="ECO:0000313" key="2">
    <source>
        <dbReference type="Proteomes" id="UP000273500"/>
    </source>
</evidence>
<dbReference type="OrthoDB" id="893865at2"/>
<proteinExistence type="predicted"/>
<comment type="caution">
    <text evidence="1">The sequence shown here is derived from an EMBL/GenBank/DDBJ whole genome shotgun (WGS) entry which is preliminary data.</text>
</comment>
<evidence type="ECO:0000313" key="1">
    <source>
        <dbReference type="EMBL" id="RSK48122.1"/>
    </source>
</evidence>
<keyword evidence="2" id="KW-1185">Reference proteome</keyword>
<organism evidence="1 2">
    <name type="scientific">Hymenobacter rigui</name>
    <dbReference type="NCBI Taxonomy" id="334424"/>
    <lineage>
        <taxon>Bacteria</taxon>
        <taxon>Pseudomonadati</taxon>
        <taxon>Bacteroidota</taxon>
        <taxon>Cytophagia</taxon>
        <taxon>Cytophagales</taxon>
        <taxon>Hymenobacteraceae</taxon>
        <taxon>Hymenobacter</taxon>
    </lineage>
</organism>
<accession>A0A3R9PX56</accession>